<evidence type="ECO:0000256" key="8">
    <source>
        <dbReference type="RuleBase" id="RU364068"/>
    </source>
</evidence>
<evidence type="ECO:0000313" key="9">
    <source>
        <dbReference type="EMBL" id="QNN62789.1"/>
    </source>
</evidence>
<evidence type="ECO:0000256" key="6">
    <source>
        <dbReference type="ARBA" id="ARBA00022842"/>
    </source>
</evidence>
<dbReference type="InterPro" id="IPR033942">
    <property type="entry name" value="IMPase"/>
</dbReference>
<comment type="similarity">
    <text evidence="3 8">Belongs to the inositol monophosphatase superfamily.</text>
</comment>
<dbReference type="PROSITE" id="PS00629">
    <property type="entry name" value="IMP_1"/>
    <property type="match status" value="1"/>
</dbReference>
<dbReference type="SUPFAM" id="SSF56655">
    <property type="entry name" value="Carbohydrate phosphatase"/>
    <property type="match status" value="1"/>
</dbReference>
<evidence type="ECO:0000256" key="7">
    <source>
        <dbReference type="PIRSR" id="PIRSR600760-2"/>
    </source>
</evidence>
<dbReference type="EC" id="3.1.3.25" evidence="8"/>
<evidence type="ECO:0000256" key="3">
    <source>
        <dbReference type="ARBA" id="ARBA00009759"/>
    </source>
</evidence>
<dbReference type="Pfam" id="PF00459">
    <property type="entry name" value="Inositol_P"/>
    <property type="match status" value="1"/>
</dbReference>
<feature type="binding site" evidence="7">
    <location>
        <position position="93"/>
    </location>
    <ligand>
        <name>Mg(2+)</name>
        <dbReference type="ChEBI" id="CHEBI:18420"/>
        <label>2</label>
    </ligand>
</feature>
<feature type="binding site" evidence="7">
    <location>
        <position position="96"/>
    </location>
    <ligand>
        <name>Mg(2+)</name>
        <dbReference type="ChEBI" id="CHEBI:18420"/>
        <label>1</label>
        <note>catalytic</note>
    </ligand>
</feature>
<keyword evidence="4 7" id="KW-0479">Metal-binding</keyword>
<gene>
    <name evidence="9" type="ORF">H9L06_11365</name>
</gene>
<dbReference type="GO" id="GO:0007165">
    <property type="term" value="P:signal transduction"/>
    <property type="evidence" value="ECO:0007669"/>
    <property type="project" value="TreeGrafter"/>
</dbReference>
<dbReference type="Proteomes" id="UP000515934">
    <property type="component" value="Chromosome"/>
</dbReference>
<name>A0A7G9S4L4_9MICO</name>
<dbReference type="PRINTS" id="PR00377">
    <property type="entry name" value="IMPHPHTASES"/>
</dbReference>
<dbReference type="GO" id="GO:0046872">
    <property type="term" value="F:metal ion binding"/>
    <property type="evidence" value="ECO:0007669"/>
    <property type="project" value="UniProtKB-KW"/>
</dbReference>
<organism evidence="9 10">
    <name type="scientific">Leucobacter denitrificans</name>
    <dbReference type="NCBI Taxonomy" id="683042"/>
    <lineage>
        <taxon>Bacteria</taxon>
        <taxon>Bacillati</taxon>
        <taxon>Actinomycetota</taxon>
        <taxon>Actinomycetes</taxon>
        <taxon>Micrococcales</taxon>
        <taxon>Microbacteriaceae</taxon>
        <taxon>Leucobacter</taxon>
    </lineage>
</organism>
<dbReference type="GO" id="GO:0046854">
    <property type="term" value="P:phosphatidylinositol phosphate biosynthetic process"/>
    <property type="evidence" value="ECO:0007669"/>
    <property type="project" value="InterPro"/>
</dbReference>
<dbReference type="InterPro" id="IPR020550">
    <property type="entry name" value="Inositol_monophosphatase_CS"/>
</dbReference>
<evidence type="ECO:0000256" key="1">
    <source>
        <dbReference type="ARBA" id="ARBA00001033"/>
    </source>
</evidence>
<dbReference type="InterPro" id="IPR000760">
    <property type="entry name" value="Inositol_monophosphatase-like"/>
</dbReference>
<dbReference type="PANTHER" id="PTHR20854:SF4">
    <property type="entry name" value="INOSITOL-1-MONOPHOSPHATASE-RELATED"/>
    <property type="match status" value="1"/>
</dbReference>
<dbReference type="CDD" id="cd01639">
    <property type="entry name" value="IMPase"/>
    <property type="match status" value="1"/>
</dbReference>
<accession>A0A7G9S4L4</accession>
<evidence type="ECO:0000256" key="5">
    <source>
        <dbReference type="ARBA" id="ARBA00022801"/>
    </source>
</evidence>
<dbReference type="PANTHER" id="PTHR20854">
    <property type="entry name" value="INOSITOL MONOPHOSPHATASE"/>
    <property type="match status" value="1"/>
</dbReference>
<feature type="binding site" evidence="7">
    <location>
        <position position="230"/>
    </location>
    <ligand>
        <name>Mg(2+)</name>
        <dbReference type="ChEBI" id="CHEBI:18420"/>
        <label>1</label>
        <note>catalytic</note>
    </ligand>
</feature>
<keyword evidence="10" id="KW-1185">Reference proteome</keyword>
<dbReference type="Gene3D" id="3.30.540.10">
    <property type="entry name" value="Fructose-1,6-Bisphosphatase, subunit A, domain 1"/>
    <property type="match status" value="1"/>
</dbReference>
<keyword evidence="5 8" id="KW-0378">Hydrolase</keyword>
<dbReference type="EMBL" id="CP060716">
    <property type="protein sequence ID" value="QNN62789.1"/>
    <property type="molecule type" value="Genomic_DNA"/>
</dbReference>
<evidence type="ECO:0000256" key="2">
    <source>
        <dbReference type="ARBA" id="ARBA00001946"/>
    </source>
</evidence>
<feature type="binding site" evidence="7">
    <location>
        <position position="77"/>
    </location>
    <ligand>
        <name>Mg(2+)</name>
        <dbReference type="ChEBI" id="CHEBI:18420"/>
        <label>1</label>
        <note>catalytic</note>
    </ligand>
</feature>
<evidence type="ECO:0000256" key="4">
    <source>
        <dbReference type="ARBA" id="ARBA00022723"/>
    </source>
</evidence>
<protein>
    <recommendedName>
        <fullName evidence="8">Inositol-1-monophosphatase</fullName>
        <ecNumber evidence="8">3.1.3.25</ecNumber>
    </recommendedName>
</protein>
<comment type="catalytic activity">
    <reaction evidence="1 8">
        <text>a myo-inositol phosphate + H2O = myo-inositol + phosphate</text>
        <dbReference type="Rhea" id="RHEA:24056"/>
        <dbReference type="ChEBI" id="CHEBI:15377"/>
        <dbReference type="ChEBI" id="CHEBI:17268"/>
        <dbReference type="ChEBI" id="CHEBI:43474"/>
        <dbReference type="ChEBI" id="CHEBI:84139"/>
        <dbReference type="EC" id="3.1.3.25"/>
    </reaction>
</comment>
<dbReference type="AlphaFoldDB" id="A0A7G9S4L4"/>
<keyword evidence="6 7" id="KW-0460">Magnesium</keyword>
<dbReference type="GO" id="GO:0008934">
    <property type="term" value="F:inositol monophosphate 1-phosphatase activity"/>
    <property type="evidence" value="ECO:0007669"/>
    <property type="project" value="InterPro"/>
</dbReference>
<reference evidence="9 10" key="1">
    <citation type="submission" date="2020-08" db="EMBL/GenBank/DDBJ databases">
        <title>Genome sequence of Leucobacter denitrificans KACC 14055T.</title>
        <authorList>
            <person name="Hyun D.-W."/>
            <person name="Bae J.-W."/>
        </authorList>
    </citation>
    <scope>NUCLEOTIDE SEQUENCE [LARGE SCALE GENOMIC DNA]</scope>
    <source>
        <strain evidence="9 10">KACC 14055</strain>
    </source>
</reference>
<evidence type="ECO:0000313" key="10">
    <source>
        <dbReference type="Proteomes" id="UP000515934"/>
    </source>
</evidence>
<dbReference type="KEGG" id="ldn:H9L06_11365"/>
<proteinExistence type="inferred from homology"/>
<comment type="cofactor">
    <cofactor evidence="2 7 8">
        <name>Mg(2+)</name>
        <dbReference type="ChEBI" id="CHEBI:18420"/>
    </cofactor>
</comment>
<sequence length="282" mass="29782">MTPANSHSHDARMLANLAADVARSVGTEIHSIRASGVEIADTKTSLADVVTRADQRAESLAQRALLTARPDDGLLGEEGAHIVGSSGITWVVDPIDGTVNYLYDLPFYGVSVAATVTDGAEGTMEDGRRAIAGAVYLPVFDEIYTAWEHGGSYLGGEPIHGPSEKPLETTLLATGFGYTPERRTEQVRILQTLLPQVRDIRRMGSAAADLCMLAAGRIDAYYERGLNPWDYAAAALIAREAGASVRGLDGANPGTSMLIAAAPNTASELHAQISQAYSSLGE</sequence>
<feature type="binding site" evidence="7">
    <location>
        <position position="95"/>
    </location>
    <ligand>
        <name>Mg(2+)</name>
        <dbReference type="ChEBI" id="CHEBI:18420"/>
        <label>1</label>
        <note>catalytic</note>
    </ligand>
</feature>
<dbReference type="Gene3D" id="3.40.190.80">
    <property type="match status" value="1"/>
</dbReference>
<dbReference type="PROSITE" id="PS00630">
    <property type="entry name" value="IMP_2"/>
    <property type="match status" value="1"/>
</dbReference>
<dbReference type="GO" id="GO:0006020">
    <property type="term" value="P:inositol metabolic process"/>
    <property type="evidence" value="ECO:0007669"/>
    <property type="project" value="TreeGrafter"/>
</dbReference>
<dbReference type="InterPro" id="IPR020583">
    <property type="entry name" value="Inositol_monoP_metal-BS"/>
</dbReference>
<dbReference type="RefSeq" id="WP_187555259.1">
    <property type="nucleotide sequence ID" value="NZ_CP060716.1"/>
</dbReference>